<dbReference type="SUPFAM" id="SSF51182">
    <property type="entry name" value="RmlC-like cupins"/>
    <property type="match status" value="1"/>
</dbReference>
<dbReference type="EMBL" id="CACVAR010000002">
    <property type="protein sequence ID" value="CAA6798372.1"/>
    <property type="molecule type" value="Genomic_DNA"/>
</dbReference>
<dbReference type="Gene3D" id="2.60.120.10">
    <property type="entry name" value="Jelly Rolls"/>
    <property type="match status" value="1"/>
</dbReference>
<proteinExistence type="predicted"/>
<protein>
    <recommendedName>
        <fullName evidence="1">Cupin type-2 domain-containing protein</fullName>
    </recommendedName>
</protein>
<dbReference type="CDD" id="cd02208">
    <property type="entry name" value="cupin_RmlC-like"/>
    <property type="match status" value="1"/>
</dbReference>
<organism evidence="2">
    <name type="scientific">uncultured Sulfurovum sp</name>
    <dbReference type="NCBI Taxonomy" id="269237"/>
    <lineage>
        <taxon>Bacteria</taxon>
        <taxon>Pseudomonadati</taxon>
        <taxon>Campylobacterota</taxon>
        <taxon>Epsilonproteobacteria</taxon>
        <taxon>Campylobacterales</taxon>
        <taxon>Sulfurovaceae</taxon>
        <taxon>Sulfurovum</taxon>
        <taxon>environmental samples</taxon>
    </lineage>
</organism>
<feature type="domain" description="Cupin type-2" evidence="1">
    <location>
        <begin position="62"/>
        <end position="122"/>
    </location>
</feature>
<dbReference type="PROSITE" id="PS51257">
    <property type="entry name" value="PROKAR_LIPOPROTEIN"/>
    <property type="match status" value="1"/>
</dbReference>
<dbReference type="InterPro" id="IPR011051">
    <property type="entry name" value="RmlC_Cupin_sf"/>
</dbReference>
<dbReference type="AlphaFoldDB" id="A0A6S6RZF4"/>
<evidence type="ECO:0000259" key="1">
    <source>
        <dbReference type="Pfam" id="PF07883"/>
    </source>
</evidence>
<accession>A0A6S6RZF4</accession>
<evidence type="ECO:0000313" key="2">
    <source>
        <dbReference type="EMBL" id="CAA6798372.1"/>
    </source>
</evidence>
<gene>
    <name evidence="2" type="ORF">HELGO_WM27673</name>
</gene>
<dbReference type="InterPro" id="IPR014710">
    <property type="entry name" value="RmlC-like_jellyroll"/>
</dbReference>
<name>A0A6S6RZF4_9BACT</name>
<sequence>MKYQFVLLASLLLVGCTESPKIVFKDKNYQNVLWTAEEKQKNIAVRHLARSEYSSSHLLRVKGAEKPHFHDHHDLTVTVVSGKSIIHFKDHQVLLKAGDVVSIAKGTYHWAENIDPKASVVFATFSPPYKGKDKRLAK</sequence>
<reference evidence="2" key="1">
    <citation type="submission" date="2020-01" db="EMBL/GenBank/DDBJ databases">
        <authorList>
            <person name="Meier V. D."/>
            <person name="Meier V D."/>
        </authorList>
    </citation>
    <scope>NUCLEOTIDE SEQUENCE</scope>
    <source>
        <strain evidence="2">HLG_WM_MAG_03</strain>
    </source>
</reference>
<dbReference type="Pfam" id="PF07883">
    <property type="entry name" value="Cupin_2"/>
    <property type="match status" value="1"/>
</dbReference>
<dbReference type="InterPro" id="IPR013096">
    <property type="entry name" value="Cupin_2"/>
</dbReference>